<evidence type="ECO:0000313" key="3">
    <source>
        <dbReference type="Proteomes" id="UP000051952"/>
    </source>
</evidence>
<dbReference type="VEuPathDB" id="TriTrypDB:BSAL_78205"/>
<evidence type="ECO:0000256" key="1">
    <source>
        <dbReference type="SAM" id="Phobius"/>
    </source>
</evidence>
<sequence>MAKSTDCYDYSLPHLNSSPQVLIVLFMLTALPLLNQECKSRHNNIDFAFSGNLLHTKRIFIHLLAVGGSSSRRGFLLKEIEHAQSQLCSHESVWHTSSISN</sequence>
<dbReference type="EMBL" id="CYKH01000767">
    <property type="protein sequence ID" value="CUG35908.1"/>
    <property type="molecule type" value="Genomic_DNA"/>
</dbReference>
<organism evidence="2 3">
    <name type="scientific">Bodo saltans</name>
    <name type="common">Flagellated protozoan</name>
    <dbReference type="NCBI Taxonomy" id="75058"/>
    <lineage>
        <taxon>Eukaryota</taxon>
        <taxon>Discoba</taxon>
        <taxon>Euglenozoa</taxon>
        <taxon>Kinetoplastea</taxon>
        <taxon>Metakinetoplastina</taxon>
        <taxon>Eubodonida</taxon>
        <taxon>Bodonidae</taxon>
        <taxon>Bodo</taxon>
    </lineage>
</organism>
<protein>
    <submittedName>
        <fullName evidence="2">Membrane-associated protein, putative</fullName>
    </submittedName>
</protein>
<keyword evidence="3" id="KW-1185">Reference proteome</keyword>
<gene>
    <name evidence="2" type="ORF">BSAL_78205</name>
</gene>
<evidence type="ECO:0000313" key="2">
    <source>
        <dbReference type="EMBL" id="CUG35908.1"/>
    </source>
</evidence>
<keyword evidence="1" id="KW-0812">Transmembrane</keyword>
<dbReference type="Proteomes" id="UP000051952">
    <property type="component" value="Unassembled WGS sequence"/>
</dbReference>
<accession>A0A0S4IX39</accession>
<feature type="transmembrane region" description="Helical" evidence="1">
    <location>
        <begin position="18"/>
        <end position="34"/>
    </location>
</feature>
<dbReference type="AlphaFoldDB" id="A0A0S4IX39"/>
<proteinExistence type="predicted"/>
<keyword evidence="1" id="KW-0472">Membrane</keyword>
<name>A0A0S4IX39_BODSA</name>
<keyword evidence="1" id="KW-1133">Transmembrane helix</keyword>
<reference evidence="3" key="1">
    <citation type="submission" date="2015-09" db="EMBL/GenBank/DDBJ databases">
        <authorList>
            <consortium name="Pathogen Informatics"/>
        </authorList>
    </citation>
    <scope>NUCLEOTIDE SEQUENCE [LARGE SCALE GENOMIC DNA]</scope>
    <source>
        <strain evidence="3">Lake Konstanz</strain>
    </source>
</reference>